<organism evidence="3 4">
    <name type="scientific">Batrachochytrium dendrobatidis (strain JEL423)</name>
    <dbReference type="NCBI Taxonomy" id="403673"/>
    <lineage>
        <taxon>Eukaryota</taxon>
        <taxon>Fungi</taxon>
        <taxon>Fungi incertae sedis</taxon>
        <taxon>Chytridiomycota</taxon>
        <taxon>Chytridiomycota incertae sedis</taxon>
        <taxon>Chytridiomycetes</taxon>
        <taxon>Rhizophydiales</taxon>
        <taxon>Rhizophydiales incertae sedis</taxon>
        <taxon>Batrachochytrium</taxon>
    </lineage>
</organism>
<evidence type="ECO:0000259" key="2">
    <source>
        <dbReference type="PROSITE" id="PS50404"/>
    </source>
</evidence>
<dbReference type="CDD" id="cd00570">
    <property type="entry name" value="GST_N_family"/>
    <property type="match status" value="1"/>
</dbReference>
<protein>
    <recommendedName>
        <fullName evidence="2">GST N-terminal domain-containing protein</fullName>
    </recommendedName>
</protein>
<dbReference type="OrthoDB" id="9988732at2759"/>
<dbReference type="InterPro" id="IPR004045">
    <property type="entry name" value="Glutathione_S-Trfase_N"/>
</dbReference>
<evidence type="ECO:0000256" key="1">
    <source>
        <dbReference type="SAM" id="Phobius"/>
    </source>
</evidence>
<dbReference type="SUPFAM" id="SSF52833">
    <property type="entry name" value="Thioredoxin-like"/>
    <property type="match status" value="1"/>
</dbReference>
<evidence type="ECO:0000313" key="4">
    <source>
        <dbReference type="Proteomes" id="UP000077115"/>
    </source>
</evidence>
<gene>
    <name evidence="3" type="ORF">BDEG_26091</name>
</gene>
<keyword evidence="1" id="KW-1133">Transmembrane helix</keyword>
<feature type="transmembrane region" description="Helical" evidence="1">
    <location>
        <begin position="354"/>
        <end position="372"/>
    </location>
</feature>
<keyword evidence="1" id="KW-0812">Transmembrane</keyword>
<sequence length="440" mass="50552">MGSFNYDKWNSLYISDDEDNTSSFDQGNGSRRILNSTESTLSSLRDSLRLSDTTGRYTLYTLPWDSTSEMIRWVLDLYGVDYEEIDLPWGLHIWETMRISASSPALEKLALPILLNDKTEAMYSPTSMMVYLYSKSFGSKLRIYSQVKTLEIQEQFDSNFSAATRTIFLFEVLSNTKLAEAYIRDQIHLNTWRTVNQLIWPIMRHVMWIYFKLGNQDTLDRAWRCVHKVFEQVESMLQVQAKSESDQTLSKATMLQNVFLTGSKITAADISFASHAALVLFPRDDDDYGGKIGMSMPPLKQLSPHTQVKVKTLRSLPAGRFALRLYRKERGRCIGHKPSKHAKINNPKWASLKYLQLQAAIIFSGITVLIGVPLTMLFFYQFVLVLAIYLAVIYFALYVPNKDSIVLKRIHQCWQLLYEKYSSFFGISNSTANNVVKSNK</sequence>
<proteinExistence type="predicted"/>
<reference evidence="3 4" key="1">
    <citation type="submission" date="2006-10" db="EMBL/GenBank/DDBJ databases">
        <title>The Genome Sequence of Batrachochytrium dendrobatidis JEL423.</title>
        <authorList>
            <consortium name="The Broad Institute Genome Sequencing Platform"/>
            <person name="Birren B."/>
            <person name="Lander E."/>
            <person name="Galagan J."/>
            <person name="Cuomo C."/>
            <person name="Devon K."/>
            <person name="Jaffe D."/>
            <person name="Butler J."/>
            <person name="Alvarez P."/>
            <person name="Gnerre S."/>
            <person name="Grabherr M."/>
            <person name="Kleber M."/>
            <person name="Mauceli E."/>
            <person name="Brockman W."/>
            <person name="Young S."/>
            <person name="LaButti K."/>
            <person name="Sykes S."/>
            <person name="DeCaprio D."/>
            <person name="Crawford M."/>
            <person name="Koehrsen M."/>
            <person name="Engels R."/>
            <person name="Montgomery P."/>
            <person name="Pearson M."/>
            <person name="Howarth C."/>
            <person name="Larson L."/>
            <person name="White J."/>
            <person name="O'Leary S."/>
            <person name="Kodira C."/>
            <person name="Zeng Q."/>
            <person name="Yandava C."/>
            <person name="Alvarado L."/>
            <person name="Longcore J."/>
            <person name="James T."/>
        </authorList>
    </citation>
    <scope>NUCLEOTIDE SEQUENCE [LARGE SCALE GENOMIC DNA]</scope>
    <source>
        <strain evidence="3 4">JEL423</strain>
    </source>
</reference>
<dbReference type="AlphaFoldDB" id="A0A177WSQ1"/>
<evidence type="ECO:0000313" key="3">
    <source>
        <dbReference type="EMBL" id="OAJ42665.1"/>
    </source>
</evidence>
<dbReference type="VEuPathDB" id="FungiDB:BDEG_26091"/>
<dbReference type="InterPro" id="IPR036282">
    <property type="entry name" value="Glutathione-S-Trfase_C_sf"/>
</dbReference>
<name>A0A177WSQ1_BATDL</name>
<dbReference type="Proteomes" id="UP000077115">
    <property type="component" value="Unassembled WGS sequence"/>
</dbReference>
<accession>A0A177WSQ1</accession>
<dbReference type="InterPro" id="IPR036249">
    <property type="entry name" value="Thioredoxin-like_sf"/>
</dbReference>
<feature type="transmembrane region" description="Helical" evidence="1">
    <location>
        <begin position="378"/>
        <end position="399"/>
    </location>
</feature>
<keyword evidence="1" id="KW-0472">Membrane</keyword>
<dbReference type="EMBL" id="DS022308">
    <property type="protein sequence ID" value="OAJ42665.1"/>
    <property type="molecule type" value="Genomic_DNA"/>
</dbReference>
<dbReference type="PROSITE" id="PS50404">
    <property type="entry name" value="GST_NTER"/>
    <property type="match status" value="1"/>
</dbReference>
<dbReference type="SUPFAM" id="SSF47616">
    <property type="entry name" value="GST C-terminal domain-like"/>
    <property type="match status" value="1"/>
</dbReference>
<feature type="domain" description="GST N-terminal" evidence="2">
    <location>
        <begin position="55"/>
        <end position="140"/>
    </location>
</feature>
<reference evidence="3 4" key="2">
    <citation type="submission" date="2016-05" db="EMBL/GenBank/DDBJ databases">
        <title>Lineage-specific infection strategies underlie the spectrum of fungal disease in amphibians.</title>
        <authorList>
            <person name="Cuomo C.A."/>
            <person name="Farrer R.A."/>
            <person name="James T."/>
            <person name="Longcore J."/>
            <person name="Birren B."/>
        </authorList>
    </citation>
    <scope>NUCLEOTIDE SEQUENCE [LARGE SCALE GENOMIC DNA]</scope>
    <source>
        <strain evidence="3 4">JEL423</strain>
    </source>
</reference>